<protein>
    <submittedName>
        <fullName evidence="2">Uncharacterized protein</fullName>
    </submittedName>
</protein>
<feature type="region of interest" description="Disordered" evidence="1">
    <location>
        <begin position="1"/>
        <end position="32"/>
    </location>
</feature>
<organism evidence="2">
    <name type="scientific">Magallana gigas</name>
    <name type="common">Pacific oyster</name>
    <name type="synonym">Crassostrea gigas</name>
    <dbReference type="NCBI Taxonomy" id="29159"/>
    <lineage>
        <taxon>Eukaryota</taxon>
        <taxon>Metazoa</taxon>
        <taxon>Spiralia</taxon>
        <taxon>Lophotrochozoa</taxon>
        <taxon>Mollusca</taxon>
        <taxon>Bivalvia</taxon>
        <taxon>Autobranchia</taxon>
        <taxon>Pteriomorphia</taxon>
        <taxon>Ostreida</taxon>
        <taxon>Ostreoidea</taxon>
        <taxon>Ostreidae</taxon>
        <taxon>Magallana</taxon>
    </lineage>
</organism>
<accession>K1QMZ1</accession>
<evidence type="ECO:0000313" key="2">
    <source>
        <dbReference type="EMBL" id="EKC30225.1"/>
    </source>
</evidence>
<proteinExistence type="predicted"/>
<reference evidence="2" key="1">
    <citation type="journal article" date="2012" name="Nature">
        <title>The oyster genome reveals stress adaptation and complexity of shell formation.</title>
        <authorList>
            <person name="Zhang G."/>
            <person name="Fang X."/>
            <person name="Guo X."/>
            <person name="Li L."/>
            <person name="Luo R."/>
            <person name="Xu F."/>
            <person name="Yang P."/>
            <person name="Zhang L."/>
            <person name="Wang X."/>
            <person name="Qi H."/>
            <person name="Xiong Z."/>
            <person name="Que H."/>
            <person name="Xie Y."/>
            <person name="Holland P.W."/>
            <person name="Paps J."/>
            <person name="Zhu Y."/>
            <person name="Wu F."/>
            <person name="Chen Y."/>
            <person name="Wang J."/>
            <person name="Peng C."/>
            <person name="Meng J."/>
            <person name="Yang L."/>
            <person name="Liu J."/>
            <person name="Wen B."/>
            <person name="Zhang N."/>
            <person name="Huang Z."/>
            <person name="Zhu Q."/>
            <person name="Feng Y."/>
            <person name="Mount A."/>
            <person name="Hedgecock D."/>
            <person name="Xu Z."/>
            <person name="Liu Y."/>
            <person name="Domazet-Loso T."/>
            <person name="Du Y."/>
            <person name="Sun X."/>
            <person name="Zhang S."/>
            <person name="Liu B."/>
            <person name="Cheng P."/>
            <person name="Jiang X."/>
            <person name="Li J."/>
            <person name="Fan D."/>
            <person name="Wang W."/>
            <person name="Fu W."/>
            <person name="Wang T."/>
            <person name="Wang B."/>
            <person name="Zhang J."/>
            <person name="Peng Z."/>
            <person name="Li Y."/>
            <person name="Li N."/>
            <person name="Wang J."/>
            <person name="Chen M."/>
            <person name="He Y."/>
            <person name="Tan F."/>
            <person name="Song X."/>
            <person name="Zheng Q."/>
            <person name="Huang R."/>
            <person name="Yang H."/>
            <person name="Du X."/>
            <person name="Chen L."/>
            <person name="Yang M."/>
            <person name="Gaffney P.M."/>
            <person name="Wang S."/>
            <person name="Luo L."/>
            <person name="She Z."/>
            <person name="Ming Y."/>
            <person name="Huang W."/>
            <person name="Zhang S."/>
            <person name="Huang B."/>
            <person name="Zhang Y."/>
            <person name="Qu T."/>
            <person name="Ni P."/>
            <person name="Miao G."/>
            <person name="Wang J."/>
            <person name="Wang Q."/>
            <person name="Steinberg C.E."/>
            <person name="Wang H."/>
            <person name="Li N."/>
            <person name="Qian L."/>
            <person name="Zhang G."/>
            <person name="Li Y."/>
            <person name="Yang H."/>
            <person name="Liu X."/>
            <person name="Wang J."/>
            <person name="Yin Y."/>
            <person name="Wang J."/>
        </authorList>
    </citation>
    <scope>NUCLEOTIDE SEQUENCE [LARGE SCALE GENOMIC DNA]</scope>
    <source>
        <strain evidence="2">05x7-T-G4-1.051#20</strain>
    </source>
</reference>
<dbReference type="EMBL" id="JH816956">
    <property type="protein sequence ID" value="EKC30225.1"/>
    <property type="molecule type" value="Genomic_DNA"/>
</dbReference>
<dbReference type="InParanoid" id="K1QMZ1"/>
<gene>
    <name evidence="2" type="ORF">CGI_10004870</name>
</gene>
<dbReference type="HOGENOM" id="CLU_2814899_0_0_1"/>
<dbReference type="AlphaFoldDB" id="K1QMZ1"/>
<evidence type="ECO:0000256" key="1">
    <source>
        <dbReference type="SAM" id="MobiDB-lite"/>
    </source>
</evidence>
<sequence length="67" mass="7755">MTITNREPSQKSIKRNTNSKQSNTDLQIEIDQVPRRSEHPLLTGYHRRVLFVVIGKKIGKVRKQLGD</sequence>
<name>K1QMZ1_MAGGI</name>
<feature type="compositionally biased region" description="Polar residues" evidence="1">
    <location>
        <begin position="1"/>
        <end position="26"/>
    </location>
</feature>